<evidence type="ECO:0000313" key="3">
    <source>
        <dbReference type="Proteomes" id="UP000481861"/>
    </source>
</evidence>
<comment type="caution">
    <text evidence="2">The sequence shown here is derived from an EMBL/GenBank/DDBJ whole genome shotgun (WGS) entry which is preliminary data.</text>
</comment>
<sequence length="174" mass="19461">MPPKSLPTGLVRTSPSTSNAYSPLSQIVLLVLVLGTAVRWAVFCFFRSKRRRGTQFEQLKERNPGLCQIPREKIDPCRPPRCNHQLPPTFRPIYPWIGPPQPLPGPYDPSLYPLPTLRRHSCCPPAANPSENSTVPYTRRVSTNSMPGHPSILHGTVTTSSNGWRRKQWVVTGG</sequence>
<reference evidence="2 3" key="1">
    <citation type="submission" date="2020-01" db="EMBL/GenBank/DDBJ databases">
        <authorList>
            <consortium name="DOE Joint Genome Institute"/>
            <person name="Haridas S."/>
            <person name="Albert R."/>
            <person name="Binder M."/>
            <person name="Bloem J."/>
            <person name="Labutti K."/>
            <person name="Salamov A."/>
            <person name="Andreopoulos B."/>
            <person name="Baker S.E."/>
            <person name="Barry K."/>
            <person name="Bills G."/>
            <person name="Bluhm B.H."/>
            <person name="Cannon C."/>
            <person name="Castanera R."/>
            <person name="Culley D.E."/>
            <person name="Daum C."/>
            <person name="Ezra D."/>
            <person name="Gonzalez J.B."/>
            <person name="Henrissat B."/>
            <person name="Kuo A."/>
            <person name="Liang C."/>
            <person name="Lipzen A."/>
            <person name="Lutzoni F."/>
            <person name="Magnuson J."/>
            <person name="Mondo S."/>
            <person name="Nolan M."/>
            <person name="Ohm R."/>
            <person name="Pangilinan J."/>
            <person name="Park H.-J.H."/>
            <person name="Ramirez L."/>
            <person name="Alfaro M."/>
            <person name="Sun H."/>
            <person name="Tritt A."/>
            <person name="Yoshinaga Y."/>
            <person name="Zwiers L.-H.L."/>
            <person name="Turgeon B.G."/>
            <person name="Goodwin S.B."/>
            <person name="Spatafora J.W."/>
            <person name="Crous P.W."/>
            <person name="Grigoriev I.V."/>
        </authorList>
    </citation>
    <scope>NUCLEOTIDE SEQUENCE [LARGE SCALE GENOMIC DNA]</scope>
    <source>
        <strain evidence="2 3">CBS 611.86</strain>
    </source>
</reference>
<proteinExistence type="predicted"/>
<dbReference type="OrthoDB" id="3942886at2759"/>
<feature type="transmembrane region" description="Helical" evidence="1">
    <location>
        <begin position="20"/>
        <end position="42"/>
    </location>
</feature>
<keyword evidence="1" id="KW-1133">Transmembrane helix</keyword>
<keyword evidence="1" id="KW-0812">Transmembrane</keyword>
<protein>
    <submittedName>
        <fullName evidence="2">Uncharacterized protein</fullName>
    </submittedName>
</protein>
<name>A0A7C8I8X8_9PLEO</name>
<accession>A0A7C8I8X8</accession>
<keyword evidence="3" id="KW-1185">Reference proteome</keyword>
<evidence type="ECO:0000256" key="1">
    <source>
        <dbReference type="SAM" id="Phobius"/>
    </source>
</evidence>
<evidence type="ECO:0000313" key="2">
    <source>
        <dbReference type="EMBL" id="KAF2873609.1"/>
    </source>
</evidence>
<keyword evidence="1" id="KW-0472">Membrane</keyword>
<dbReference type="AlphaFoldDB" id="A0A7C8I8X8"/>
<dbReference type="Proteomes" id="UP000481861">
    <property type="component" value="Unassembled WGS sequence"/>
</dbReference>
<organism evidence="2 3">
    <name type="scientific">Massariosphaeria phaeospora</name>
    <dbReference type="NCBI Taxonomy" id="100035"/>
    <lineage>
        <taxon>Eukaryota</taxon>
        <taxon>Fungi</taxon>
        <taxon>Dikarya</taxon>
        <taxon>Ascomycota</taxon>
        <taxon>Pezizomycotina</taxon>
        <taxon>Dothideomycetes</taxon>
        <taxon>Pleosporomycetidae</taxon>
        <taxon>Pleosporales</taxon>
        <taxon>Pleosporales incertae sedis</taxon>
        <taxon>Massariosphaeria</taxon>
    </lineage>
</organism>
<gene>
    <name evidence="2" type="ORF">BDV95DRAFT_348511</name>
</gene>
<dbReference type="EMBL" id="JAADJZ010000007">
    <property type="protein sequence ID" value="KAF2873609.1"/>
    <property type="molecule type" value="Genomic_DNA"/>
</dbReference>